<feature type="domain" description="SWIM-type" evidence="10">
    <location>
        <begin position="685"/>
        <end position="719"/>
    </location>
</feature>
<feature type="region of interest" description="Disordered" evidence="9">
    <location>
        <begin position="233"/>
        <end position="257"/>
    </location>
</feature>
<evidence type="ECO:0000313" key="12">
    <source>
        <dbReference type="Proteomes" id="UP000436088"/>
    </source>
</evidence>
<dbReference type="Pfam" id="PF03108">
    <property type="entry name" value="DBD_Tnp_Mut"/>
    <property type="match status" value="1"/>
</dbReference>
<reference evidence="11" key="1">
    <citation type="submission" date="2019-09" db="EMBL/GenBank/DDBJ databases">
        <title>Draft genome information of white flower Hibiscus syriacus.</title>
        <authorList>
            <person name="Kim Y.-M."/>
        </authorList>
    </citation>
    <scope>NUCLEOTIDE SEQUENCE [LARGE SCALE GENOMIC DNA]</scope>
    <source>
        <strain evidence="11">YM2019G1</strain>
    </source>
</reference>
<dbReference type="PANTHER" id="PTHR31973:SF195">
    <property type="entry name" value="MUDR FAMILY TRANSPOSASE"/>
    <property type="match status" value="1"/>
</dbReference>
<evidence type="ECO:0000256" key="8">
    <source>
        <dbReference type="PROSITE-ProRule" id="PRU00325"/>
    </source>
</evidence>
<dbReference type="SMART" id="SM00575">
    <property type="entry name" value="ZnF_PMZ"/>
    <property type="match status" value="1"/>
</dbReference>
<dbReference type="InterPro" id="IPR007527">
    <property type="entry name" value="Znf_SWIM"/>
</dbReference>
<dbReference type="GO" id="GO:0008270">
    <property type="term" value="F:zinc ion binding"/>
    <property type="evidence" value="ECO:0007669"/>
    <property type="project" value="UniProtKB-KW"/>
</dbReference>
<keyword evidence="4 8" id="KW-0863">Zinc-finger</keyword>
<gene>
    <name evidence="11" type="ORF">F3Y22_tig00116997pilonHSYRG00720</name>
</gene>
<evidence type="ECO:0000256" key="9">
    <source>
        <dbReference type="SAM" id="MobiDB-lite"/>
    </source>
</evidence>
<evidence type="ECO:0000256" key="3">
    <source>
        <dbReference type="ARBA" id="ARBA00022723"/>
    </source>
</evidence>
<evidence type="ECO:0000256" key="5">
    <source>
        <dbReference type="ARBA" id="ARBA00022833"/>
    </source>
</evidence>
<dbReference type="AlphaFoldDB" id="A0A6A2X4Q2"/>
<dbReference type="Pfam" id="PF04434">
    <property type="entry name" value="SWIM"/>
    <property type="match status" value="1"/>
</dbReference>
<evidence type="ECO:0000256" key="2">
    <source>
        <dbReference type="ARBA" id="ARBA00022692"/>
    </source>
</evidence>
<dbReference type="InterPro" id="IPR006564">
    <property type="entry name" value="Znf_PMZ"/>
</dbReference>
<sequence>MSRLSAVVLYDGEIKEAEEGVVFESAHFIPLTLKRNIIIEELITKISLKIRVAGQIRLSSLQYRFPTELFPLTYTSFQLSNDDDVSMMVDAHIGSSQSLIEMYATFIEVRATRGLSYSSYFGIAYQTDQVDSPTQLICNDFISLMADPTPDTMPSSSIGRHSSATAYDLNPRGFTNNLYGNISSTSRGRHSSANVFDLHMEMPTRRQSIHIPHDTMTSSSRGGHTSGNLFDLNIGLSDEPSSPPEEPFREPGAGGAETRLFVEPDSPQFNIHSDDDEDDVPINTTPAELPTHMYEVDYDAMYEPEFPDLPDVGNYGLQSLVNDGNLHIGMEFASKEEAMMAIKSYNIRNSVKSRVDRSNTEKYVCYCVQRGNGCQWMVRVSKRKNNLWELTRYNGPHTCCATGINQDHPNLDSNIICQAIMPIVKQSSHIAVAVLISAIQSQYGYTVSYKKAWLAKQNAICKLHGEWDSSYNELPSWFHVVQRLNPGTIVEFETQHHYVNDRIVRDRCQFYRVFWTYPQCINALKYCKPVVQIDGTFLYGKYKQVLFLVVVQDGNRNILPVAFALVQGEDTESWAFFLKNLRLHVVTRERVCIISDRGAGIKATMDSLGTMYRPPHVQHRYCICHIAANYYGKYKKNDERQLVVRMGYELLPQRFESILQELFGKNKKGCEYIMDISKEMWTNAYDGGVNLQERWCDCGFFQALKYPCSHVIAACSHSHLDYKNYVDPVYQLSQVFKLGRGAHAEIVFEKLLGEPYVKAAMAELSKSERGDESDTVKLSKLLFGRHRKVVFIGSLLFALQQLSGINAVFYFSSSVFKSAGVPSQSANICVGIANLFGPLLHCFQWINWEGRLFSLQVFQEW</sequence>
<keyword evidence="6" id="KW-1133">Transmembrane helix</keyword>
<dbReference type="PROSITE" id="PS50966">
    <property type="entry name" value="ZF_SWIM"/>
    <property type="match status" value="1"/>
</dbReference>
<dbReference type="InterPro" id="IPR036259">
    <property type="entry name" value="MFS_trans_sf"/>
</dbReference>
<keyword evidence="2" id="KW-0812">Transmembrane</keyword>
<protein>
    <recommendedName>
        <fullName evidence="10">SWIM-type domain-containing protein</fullName>
    </recommendedName>
</protein>
<dbReference type="InterPro" id="IPR005828">
    <property type="entry name" value="MFS_sugar_transport-like"/>
</dbReference>
<keyword evidence="7" id="KW-0472">Membrane</keyword>
<dbReference type="GO" id="GO:0016020">
    <property type="term" value="C:membrane"/>
    <property type="evidence" value="ECO:0007669"/>
    <property type="project" value="UniProtKB-SubCell"/>
</dbReference>
<keyword evidence="5" id="KW-0862">Zinc</keyword>
<dbReference type="Proteomes" id="UP000436088">
    <property type="component" value="Unassembled WGS sequence"/>
</dbReference>
<keyword evidence="12" id="KW-1185">Reference proteome</keyword>
<organism evidence="11 12">
    <name type="scientific">Hibiscus syriacus</name>
    <name type="common">Rose of Sharon</name>
    <dbReference type="NCBI Taxonomy" id="106335"/>
    <lineage>
        <taxon>Eukaryota</taxon>
        <taxon>Viridiplantae</taxon>
        <taxon>Streptophyta</taxon>
        <taxon>Embryophyta</taxon>
        <taxon>Tracheophyta</taxon>
        <taxon>Spermatophyta</taxon>
        <taxon>Magnoliopsida</taxon>
        <taxon>eudicotyledons</taxon>
        <taxon>Gunneridae</taxon>
        <taxon>Pentapetalae</taxon>
        <taxon>rosids</taxon>
        <taxon>malvids</taxon>
        <taxon>Malvales</taxon>
        <taxon>Malvaceae</taxon>
        <taxon>Malvoideae</taxon>
        <taxon>Hibiscus</taxon>
    </lineage>
</organism>
<accession>A0A6A2X4Q2</accession>
<dbReference type="InterPro" id="IPR004332">
    <property type="entry name" value="Transposase_MuDR"/>
</dbReference>
<comment type="subcellular location">
    <subcellularLocation>
        <location evidence="1">Membrane</location>
    </subcellularLocation>
</comment>
<evidence type="ECO:0000259" key="10">
    <source>
        <dbReference type="PROSITE" id="PS50966"/>
    </source>
</evidence>
<evidence type="ECO:0000256" key="7">
    <source>
        <dbReference type="ARBA" id="ARBA00023136"/>
    </source>
</evidence>
<keyword evidence="3" id="KW-0479">Metal-binding</keyword>
<evidence type="ECO:0000256" key="4">
    <source>
        <dbReference type="ARBA" id="ARBA00022771"/>
    </source>
</evidence>
<dbReference type="InterPro" id="IPR018289">
    <property type="entry name" value="MULE_transposase_dom"/>
</dbReference>
<dbReference type="EMBL" id="VEPZ02001762">
    <property type="protein sequence ID" value="KAE8656976.1"/>
    <property type="molecule type" value="Genomic_DNA"/>
</dbReference>
<dbReference type="GO" id="GO:0022857">
    <property type="term" value="F:transmembrane transporter activity"/>
    <property type="evidence" value="ECO:0007669"/>
    <property type="project" value="InterPro"/>
</dbReference>
<name>A0A6A2X4Q2_HIBSY</name>
<proteinExistence type="predicted"/>
<dbReference type="Pfam" id="PF10551">
    <property type="entry name" value="MULE"/>
    <property type="match status" value="1"/>
</dbReference>
<evidence type="ECO:0000256" key="1">
    <source>
        <dbReference type="ARBA" id="ARBA00004370"/>
    </source>
</evidence>
<dbReference type="Gene3D" id="1.20.1250.20">
    <property type="entry name" value="MFS general substrate transporter like domains"/>
    <property type="match status" value="1"/>
</dbReference>
<evidence type="ECO:0000313" key="11">
    <source>
        <dbReference type="EMBL" id="KAE8656976.1"/>
    </source>
</evidence>
<evidence type="ECO:0000256" key="6">
    <source>
        <dbReference type="ARBA" id="ARBA00022989"/>
    </source>
</evidence>
<dbReference type="PANTHER" id="PTHR31973">
    <property type="entry name" value="POLYPROTEIN, PUTATIVE-RELATED"/>
    <property type="match status" value="1"/>
</dbReference>
<comment type="caution">
    <text evidence="11">The sequence shown here is derived from an EMBL/GenBank/DDBJ whole genome shotgun (WGS) entry which is preliminary data.</text>
</comment>
<dbReference type="Pfam" id="PF00083">
    <property type="entry name" value="Sugar_tr"/>
    <property type="match status" value="1"/>
</dbReference>